<dbReference type="Gene3D" id="4.10.240.10">
    <property type="entry name" value="Zn(2)-C6 fungal-type DNA-binding domain"/>
    <property type="match status" value="1"/>
</dbReference>
<protein>
    <recommendedName>
        <fullName evidence="5">Zn(2)-C6 fungal-type domain-containing protein</fullName>
    </recommendedName>
</protein>
<dbReference type="RefSeq" id="XP_046074461.1">
    <property type="nucleotide sequence ID" value="XM_046209391.1"/>
</dbReference>
<dbReference type="AlphaFoldDB" id="A0AAD4KZM1"/>
<accession>A0AAD4KZM1</accession>
<dbReference type="GO" id="GO:0008270">
    <property type="term" value="F:zinc ion binding"/>
    <property type="evidence" value="ECO:0007669"/>
    <property type="project" value="InterPro"/>
</dbReference>
<feature type="domain" description="Zn(2)-C6 fungal-type" evidence="5">
    <location>
        <begin position="16"/>
        <end position="46"/>
    </location>
</feature>
<proteinExistence type="predicted"/>
<evidence type="ECO:0000256" key="2">
    <source>
        <dbReference type="ARBA" id="ARBA00023125"/>
    </source>
</evidence>
<dbReference type="Pfam" id="PF00172">
    <property type="entry name" value="Zn_clus"/>
    <property type="match status" value="1"/>
</dbReference>
<dbReference type="Proteomes" id="UP001201262">
    <property type="component" value="Unassembled WGS sequence"/>
</dbReference>
<dbReference type="PROSITE" id="PS50048">
    <property type="entry name" value="ZN2_CY6_FUNGAL_2"/>
    <property type="match status" value="1"/>
</dbReference>
<dbReference type="PANTHER" id="PTHR47657">
    <property type="entry name" value="STEROL REGULATORY ELEMENT-BINDING PROTEIN ECM22"/>
    <property type="match status" value="1"/>
</dbReference>
<keyword evidence="3" id="KW-0804">Transcription</keyword>
<keyword evidence="7" id="KW-1185">Reference proteome</keyword>
<keyword evidence="4" id="KW-0539">Nucleus</keyword>
<evidence type="ECO:0000256" key="1">
    <source>
        <dbReference type="ARBA" id="ARBA00023015"/>
    </source>
</evidence>
<dbReference type="PROSITE" id="PS00463">
    <property type="entry name" value="ZN2_CY6_FUNGAL_1"/>
    <property type="match status" value="1"/>
</dbReference>
<dbReference type="SMART" id="SM00066">
    <property type="entry name" value="GAL4"/>
    <property type="match status" value="1"/>
</dbReference>
<evidence type="ECO:0000313" key="6">
    <source>
        <dbReference type="EMBL" id="KAH8700755.1"/>
    </source>
</evidence>
<dbReference type="EMBL" id="JAJTJA010000004">
    <property type="protein sequence ID" value="KAH8700755.1"/>
    <property type="molecule type" value="Genomic_DNA"/>
</dbReference>
<keyword evidence="1" id="KW-0805">Transcription regulation</keyword>
<dbReference type="GeneID" id="70239678"/>
<dbReference type="SUPFAM" id="SSF57701">
    <property type="entry name" value="Zn2/Cys6 DNA-binding domain"/>
    <property type="match status" value="1"/>
</dbReference>
<name>A0AAD4KZM1_9EURO</name>
<evidence type="ECO:0000259" key="5">
    <source>
        <dbReference type="PROSITE" id="PS50048"/>
    </source>
</evidence>
<dbReference type="PANTHER" id="PTHR47657:SF14">
    <property type="entry name" value="ZN(2)-C6 FUNGAL-TYPE DOMAIN-CONTAINING PROTEIN"/>
    <property type="match status" value="1"/>
</dbReference>
<dbReference type="GO" id="GO:0000981">
    <property type="term" value="F:DNA-binding transcription factor activity, RNA polymerase II-specific"/>
    <property type="evidence" value="ECO:0007669"/>
    <property type="project" value="InterPro"/>
</dbReference>
<keyword evidence="2" id="KW-0238">DNA-binding</keyword>
<dbReference type="Pfam" id="PF11951">
    <property type="entry name" value="Fungal_trans_2"/>
    <property type="match status" value="1"/>
</dbReference>
<comment type="caution">
    <text evidence="6">The sequence shown here is derived from an EMBL/GenBank/DDBJ whole genome shotgun (WGS) entry which is preliminary data.</text>
</comment>
<dbReference type="InterPro" id="IPR021858">
    <property type="entry name" value="Fun_TF"/>
</dbReference>
<organism evidence="6 7">
    <name type="scientific">Talaromyces proteolyticus</name>
    <dbReference type="NCBI Taxonomy" id="1131652"/>
    <lineage>
        <taxon>Eukaryota</taxon>
        <taxon>Fungi</taxon>
        <taxon>Dikarya</taxon>
        <taxon>Ascomycota</taxon>
        <taxon>Pezizomycotina</taxon>
        <taxon>Eurotiomycetes</taxon>
        <taxon>Eurotiomycetidae</taxon>
        <taxon>Eurotiales</taxon>
        <taxon>Trichocomaceae</taxon>
        <taxon>Talaromyces</taxon>
        <taxon>Talaromyces sect. Bacilispori</taxon>
    </lineage>
</organism>
<dbReference type="InterPro" id="IPR052400">
    <property type="entry name" value="Zn2-C6_fungal_TF"/>
</dbReference>
<sequence length="406" mass="47016">MLRKAPRLEHKKSTTGCRRCKARKVKCDEIRPKCSQCARHLVDCEYPALKIQTFTPDKGISKRIRKSQVSERQDVVSPLQRSFLGSIFPVLLSEPESSILLSLRLLHHYLTHTSGTLSMAGDPQVRRMWDITVPEMAFEHKPLLYTLFAVSALHQSKSMLMEHKCWNSHQFYLDLALFQHKKALAESAGPKFESICMTTILISFYTLALRSNMPTGPYEPPMLWLSMSRGIRPVLTQVYDRLTMPGGRLLPLLRAKPVIEHLPDENQLENNAKGTFSFLLHCQADIEYVDQVSMDAYKYGVSYLDVMYLALRNHESEFQIRKRLCAFPPIMTERFLQLLYQRRPRALVILAYLFALVSGADNVWWLRGIPEQEIRGINSIMPAEWRWAMKWPLNVIESGMEMMFHK</sequence>
<evidence type="ECO:0000256" key="3">
    <source>
        <dbReference type="ARBA" id="ARBA00023163"/>
    </source>
</evidence>
<dbReference type="InterPro" id="IPR001138">
    <property type="entry name" value="Zn2Cys6_DnaBD"/>
</dbReference>
<dbReference type="GO" id="GO:0003677">
    <property type="term" value="F:DNA binding"/>
    <property type="evidence" value="ECO:0007669"/>
    <property type="project" value="UniProtKB-KW"/>
</dbReference>
<evidence type="ECO:0000313" key="7">
    <source>
        <dbReference type="Proteomes" id="UP001201262"/>
    </source>
</evidence>
<gene>
    <name evidence="6" type="ORF">BGW36DRAFT_135228</name>
</gene>
<dbReference type="InterPro" id="IPR036864">
    <property type="entry name" value="Zn2-C6_fun-type_DNA-bd_sf"/>
</dbReference>
<reference evidence="6" key="1">
    <citation type="submission" date="2021-12" db="EMBL/GenBank/DDBJ databases">
        <title>Convergent genome expansion in fungi linked to evolution of root-endophyte symbiosis.</title>
        <authorList>
            <consortium name="DOE Joint Genome Institute"/>
            <person name="Ke Y.-H."/>
            <person name="Bonito G."/>
            <person name="Liao H.-L."/>
            <person name="Looney B."/>
            <person name="Rojas-Flechas A."/>
            <person name="Nash J."/>
            <person name="Hameed K."/>
            <person name="Schadt C."/>
            <person name="Martin F."/>
            <person name="Crous P.W."/>
            <person name="Miettinen O."/>
            <person name="Magnuson J.K."/>
            <person name="Labbe J."/>
            <person name="Jacobson D."/>
            <person name="Doktycz M.J."/>
            <person name="Veneault-Fourrey C."/>
            <person name="Kuo A."/>
            <person name="Mondo S."/>
            <person name="Calhoun S."/>
            <person name="Riley R."/>
            <person name="Ohm R."/>
            <person name="LaButti K."/>
            <person name="Andreopoulos B."/>
            <person name="Pangilinan J."/>
            <person name="Nolan M."/>
            <person name="Tritt A."/>
            <person name="Clum A."/>
            <person name="Lipzen A."/>
            <person name="Daum C."/>
            <person name="Barry K."/>
            <person name="Grigoriev I.V."/>
            <person name="Vilgalys R."/>
        </authorList>
    </citation>
    <scope>NUCLEOTIDE SEQUENCE</scope>
    <source>
        <strain evidence="6">PMI_201</strain>
    </source>
</reference>
<dbReference type="CDD" id="cd00067">
    <property type="entry name" value="GAL4"/>
    <property type="match status" value="1"/>
</dbReference>
<evidence type="ECO:0000256" key="4">
    <source>
        <dbReference type="ARBA" id="ARBA00023242"/>
    </source>
</evidence>